<comment type="caution">
    <text evidence="1">The sequence shown here is derived from an EMBL/GenBank/DDBJ whole genome shotgun (WGS) entry which is preliminary data.</text>
</comment>
<accession>A0ACB7RQB4</accession>
<evidence type="ECO:0000313" key="1">
    <source>
        <dbReference type="EMBL" id="KAH6923568.1"/>
    </source>
</evidence>
<evidence type="ECO:0000313" key="2">
    <source>
        <dbReference type="Proteomes" id="UP000821845"/>
    </source>
</evidence>
<sequence length="167" mass="18604">MSQILLAGFRPIKGISEHFHNAALTSGEKLYAASHVLDVKEVDGLDVHAKCRSQPGRQVYEVILHLDKDSRQLQGGRCNCRYGAAGTYEHCAAVALYVTRYEDASCSTQRQSWGQPSKVQHPDDKASIEELFGTEQTCVRHERLESSSDKTPNLIRHTPPKSSIRQA</sequence>
<organism evidence="1 2">
    <name type="scientific">Hyalomma asiaticum</name>
    <name type="common">Tick</name>
    <dbReference type="NCBI Taxonomy" id="266040"/>
    <lineage>
        <taxon>Eukaryota</taxon>
        <taxon>Metazoa</taxon>
        <taxon>Ecdysozoa</taxon>
        <taxon>Arthropoda</taxon>
        <taxon>Chelicerata</taxon>
        <taxon>Arachnida</taxon>
        <taxon>Acari</taxon>
        <taxon>Parasitiformes</taxon>
        <taxon>Ixodida</taxon>
        <taxon>Ixodoidea</taxon>
        <taxon>Ixodidae</taxon>
        <taxon>Hyalomminae</taxon>
        <taxon>Hyalomma</taxon>
    </lineage>
</organism>
<gene>
    <name evidence="1" type="ORF">HPB50_002298</name>
</gene>
<dbReference type="Proteomes" id="UP000821845">
    <property type="component" value="Chromosome 8"/>
</dbReference>
<protein>
    <submittedName>
        <fullName evidence="1">Uncharacterized protein</fullName>
    </submittedName>
</protein>
<dbReference type="EMBL" id="CM023488">
    <property type="protein sequence ID" value="KAH6923568.1"/>
    <property type="molecule type" value="Genomic_DNA"/>
</dbReference>
<reference evidence="1" key="1">
    <citation type="submission" date="2020-05" db="EMBL/GenBank/DDBJ databases">
        <title>Large-scale comparative analyses of tick genomes elucidate their genetic diversity and vector capacities.</title>
        <authorList>
            <person name="Jia N."/>
            <person name="Wang J."/>
            <person name="Shi W."/>
            <person name="Du L."/>
            <person name="Sun Y."/>
            <person name="Zhan W."/>
            <person name="Jiang J."/>
            <person name="Wang Q."/>
            <person name="Zhang B."/>
            <person name="Ji P."/>
            <person name="Sakyi L.B."/>
            <person name="Cui X."/>
            <person name="Yuan T."/>
            <person name="Jiang B."/>
            <person name="Yang W."/>
            <person name="Lam T.T.-Y."/>
            <person name="Chang Q."/>
            <person name="Ding S."/>
            <person name="Wang X."/>
            <person name="Zhu J."/>
            <person name="Ruan X."/>
            <person name="Zhao L."/>
            <person name="Wei J."/>
            <person name="Que T."/>
            <person name="Du C."/>
            <person name="Cheng J."/>
            <person name="Dai P."/>
            <person name="Han X."/>
            <person name="Huang E."/>
            <person name="Gao Y."/>
            <person name="Liu J."/>
            <person name="Shao H."/>
            <person name="Ye R."/>
            <person name="Li L."/>
            <person name="Wei W."/>
            <person name="Wang X."/>
            <person name="Wang C."/>
            <person name="Yang T."/>
            <person name="Huo Q."/>
            <person name="Li W."/>
            <person name="Guo W."/>
            <person name="Chen H."/>
            <person name="Zhou L."/>
            <person name="Ni X."/>
            <person name="Tian J."/>
            <person name="Zhou Y."/>
            <person name="Sheng Y."/>
            <person name="Liu T."/>
            <person name="Pan Y."/>
            <person name="Xia L."/>
            <person name="Li J."/>
            <person name="Zhao F."/>
            <person name="Cao W."/>
        </authorList>
    </citation>
    <scope>NUCLEOTIDE SEQUENCE</scope>
    <source>
        <strain evidence="1">Hyas-2018</strain>
    </source>
</reference>
<proteinExistence type="predicted"/>
<keyword evidence="2" id="KW-1185">Reference proteome</keyword>
<name>A0ACB7RQB4_HYAAI</name>